<keyword evidence="2" id="KW-1185">Reference proteome</keyword>
<dbReference type="EMBL" id="AKHW03006164">
    <property type="protein sequence ID" value="KYO23814.1"/>
    <property type="molecule type" value="Genomic_DNA"/>
</dbReference>
<name>A0A151MH20_ALLMI</name>
<proteinExistence type="predicted"/>
<dbReference type="AlphaFoldDB" id="A0A151MH20"/>
<accession>A0A151MH20</accession>
<dbReference type="Proteomes" id="UP000050525">
    <property type="component" value="Unassembled WGS sequence"/>
</dbReference>
<organism evidence="1 2">
    <name type="scientific">Alligator mississippiensis</name>
    <name type="common">American alligator</name>
    <dbReference type="NCBI Taxonomy" id="8496"/>
    <lineage>
        <taxon>Eukaryota</taxon>
        <taxon>Metazoa</taxon>
        <taxon>Chordata</taxon>
        <taxon>Craniata</taxon>
        <taxon>Vertebrata</taxon>
        <taxon>Euteleostomi</taxon>
        <taxon>Archelosauria</taxon>
        <taxon>Archosauria</taxon>
        <taxon>Crocodylia</taxon>
        <taxon>Alligatoridae</taxon>
        <taxon>Alligatorinae</taxon>
        <taxon>Alligator</taxon>
    </lineage>
</organism>
<evidence type="ECO:0000313" key="1">
    <source>
        <dbReference type="EMBL" id="KYO23814.1"/>
    </source>
</evidence>
<reference evidence="1 2" key="1">
    <citation type="journal article" date="2012" name="Genome Biol.">
        <title>Sequencing three crocodilian genomes to illuminate the evolution of archosaurs and amniotes.</title>
        <authorList>
            <person name="St John J.A."/>
            <person name="Braun E.L."/>
            <person name="Isberg S.R."/>
            <person name="Miles L.G."/>
            <person name="Chong A.Y."/>
            <person name="Gongora J."/>
            <person name="Dalzell P."/>
            <person name="Moran C."/>
            <person name="Bed'hom B."/>
            <person name="Abzhanov A."/>
            <person name="Burgess S.C."/>
            <person name="Cooksey A.M."/>
            <person name="Castoe T.A."/>
            <person name="Crawford N.G."/>
            <person name="Densmore L.D."/>
            <person name="Drew J.C."/>
            <person name="Edwards S.V."/>
            <person name="Faircloth B.C."/>
            <person name="Fujita M.K."/>
            <person name="Greenwold M.J."/>
            <person name="Hoffmann F.G."/>
            <person name="Howard J.M."/>
            <person name="Iguchi T."/>
            <person name="Janes D.E."/>
            <person name="Khan S.Y."/>
            <person name="Kohno S."/>
            <person name="de Koning A.J."/>
            <person name="Lance S.L."/>
            <person name="McCarthy F.M."/>
            <person name="McCormack J.E."/>
            <person name="Merchant M.E."/>
            <person name="Peterson D.G."/>
            <person name="Pollock D.D."/>
            <person name="Pourmand N."/>
            <person name="Raney B.J."/>
            <person name="Roessler K.A."/>
            <person name="Sanford J.R."/>
            <person name="Sawyer R.H."/>
            <person name="Schmidt C.J."/>
            <person name="Triplett E.W."/>
            <person name="Tuberville T.D."/>
            <person name="Venegas-Anaya M."/>
            <person name="Howard J.T."/>
            <person name="Jarvis E.D."/>
            <person name="Guillette L.J.Jr."/>
            <person name="Glenn T.C."/>
            <person name="Green R.E."/>
            <person name="Ray D.A."/>
        </authorList>
    </citation>
    <scope>NUCLEOTIDE SEQUENCE [LARGE SCALE GENOMIC DNA]</scope>
    <source>
        <strain evidence="1">KSC_2009_1</strain>
    </source>
</reference>
<gene>
    <name evidence="1" type="ORF">Y1Q_0015807</name>
</gene>
<evidence type="ECO:0000313" key="2">
    <source>
        <dbReference type="Proteomes" id="UP000050525"/>
    </source>
</evidence>
<protein>
    <submittedName>
        <fullName evidence="1">Uncharacterized protein</fullName>
    </submittedName>
</protein>
<sequence length="86" mass="9915">MNQTWFHHVMLQSPRNPGLIFVGRLEIWQCIVLSAFHSNPICTSIPVPLQLRLQLSSVCALRQTSKPAFQEFEQTPAQFNKPYSFL</sequence>
<comment type="caution">
    <text evidence="1">The sequence shown here is derived from an EMBL/GenBank/DDBJ whole genome shotgun (WGS) entry which is preliminary data.</text>
</comment>